<evidence type="ECO:0000256" key="4">
    <source>
        <dbReference type="ARBA" id="ARBA00022968"/>
    </source>
</evidence>
<dbReference type="PRINTS" id="PR02084">
    <property type="entry name" value="GOLM1CASC4"/>
</dbReference>
<feature type="compositionally biased region" description="Basic and acidic residues" evidence="9">
    <location>
        <begin position="263"/>
        <end position="272"/>
    </location>
</feature>
<keyword evidence="5 10" id="KW-1133">Transmembrane helix</keyword>
<feature type="coiled-coil region" evidence="8">
    <location>
        <begin position="38"/>
        <end position="86"/>
    </location>
</feature>
<dbReference type="PROSITE" id="PS51257">
    <property type="entry name" value="PROKAR_LIPOPROTEIN"/>
    <property type="match status" value="1"/>
</dbReference>
<evidence type="ECO:0000256" key="10">
    <source>
        <dbReference type="SAM" id="Phobius"/>
    </source>
</evidence>
<dbReference type="PANTHER" id="PTHR15896">
    <property type="entry name" value="GOLGI PHOSPHOPROTEIN 2/GP73-RELATED"/>
    <property type="match status" value="1"/>
</dbReference>
<sequence length="393" mass="44582">MGLGTGRRGMKSPPLLIAVLLACVFVLGINYWITSSRCVELQNRVMELEGRVRRAAAERGAVEMKKNEYEDMLAKQKKQIDTIQSLHSSQMQNVHSQCNSEKESLLNNLTSKDYLIQNLQVQISTLQRHLEESKLEFKELQESQTKKLSYELSQCSSKITEVKEQCEERLRIAGVKDENALNADAEKTIIETEKLKPTTKQENNQQKDNEKEEEKSKKNLKAELISHSKDDKKDVNPPENKEETNDLELNVNEKKQIAAPQKPKLDGNKDVVQEPGNQINPGNLNAAEEEEEPKVEDAEDQETNKENEEVEREHLINIDGQPENDKGVKQNEQEEDAENPNDYNGDEANVAESEAEKQAQLIDIKQIVKDDKIQLGLKGQAADQKAEDNDNLT</sequence>
<evidence type="ECO:0000256" key="5">
    <source>
        <dbReference type="ARBA" id="ARBA00022989"/>
    </source>
</evidence>
<dbReference type="Proteomes" id="UP001162483">
    <property type="component" value="Unassembled WGS sequence"/>
</dbReference>
<keyword evidence="3 10" id="KW-0812">Transmembrane</keyword>
<proteinExistence type="inferred from homology"/>
<keyword evidence="6 8" id="KW-0175">Coiled coil</keyword>
<feature type="compositionally biased region" description="Basic and acidic residues" evidence="9">
    <location>
        <begin position="323"/>
        <end position="332"/>
    </location>
</feature>
<evidence type="ECO:0000256" key="2">
    <source>
        <dbReference type="ARBA" id="ARBA00007474"/>
    </source>
</evidence>
<accession>A0ABN9B4Z3</accession>
<comment type="similarity">
    <text evidence="2">Belongs to the GOLM family.</text>
</comment>
<reference evidence="11" key="1">
    <citation type="submission" date="2023-05" db="EMBL/GenBank/DDBJ databases">
        <authorList>
            <person name="Stuckert A."/>
        </authorList>
    </citation>
    <scope>NUCLEOTIDE SEQUENCE</scope>
</reference>
<organism evidence="11 12">
    <name type="scientific">Staurois parvus</name>
    <dbReference type="NCBI Taxonomy" id="386267"/>
    <lineage>
        <taxon>Eukaryota</taxon>
        <taxon>Metazoa</taxon>
        <taxon>Chordata</taxon>
        <taxon>Craniata</taxon>
        <taxon>Vertebrata</taxon>
        <taxon>Euteleostomi</taxon>
        <taxon>Amphibia</taxon>
        <taxon>Batrachia</taxon>
        <taxon>Anura</taxon>
        <taxon>Neobatrachia</taxon>
        <taxon>Ranoidea</taxon>
        <taxon>Ranidae</taxon>
        <taxon>Staurois</taxon>
    </lineage>
</organism>
<feature type="transmembrane region" description="Helical" evidence="10">
    <location>
        <begin position="12"/>
        <end position="33"/>
    </location>
</feature>
<keyword evidence="4" id="KW-0735">Signal-anchor</keyword>
<dbReference type="PANTHER" id="PTHR15896:SF8">
    <property type="entry name" value="GOLGI MEMBRANE PROTEIN 1"/>
    <property type="match status" value="1"/>
</dbReference>
<evidence type="ECO:0000256" key="6">
    <source>
        <dbReference type="ARBA" id="ARBA00023054"/>
    </source>
</evidence>
<dbReference type="EMBL" id="CATNWA010001814">
    <property type="protein sequence ID" value="CAI9541238.1"/>
    <property type="molecule type" value="Genomic_DNA"/>
</dbReference>
<comment type="subcellular location">
    <subcellularLocation>
        <location evidence="1">Membrane</location>
        <topology evidence="1">Single-pass type II membrane protein</topology>
    </subcellularLocation>
</comment>
<comment type="caution">
    <text evidence="11">The sequence shown here is derived from an EMBL/GenBank/DDBJ whole genome shotgun (WGS) entry which is preliminary data.</text>
</comment>
<feature type="compositionally biased region" description="Basic and acidic residues" evidence="9">
    <location>
        <begin position="302"/>
        <end position="316"/>
    </location>
</feature>
<evidence type="ECO:0000256" key="3">
    <source>
        <dbReference type="ARBA" id="ARBA00022692"/>
    </source>
</evidence>
<evidence type="ECO:0000256" key="1">
    <source>
        <dbReference type="ARBA" id="ARBA00004606"/>
    </source>
</evidence>
<evidence type="ECO:0000313" key="11">
    <source>
        <dbReference type="EMBL" id="CAI9541238.1"/>
    </source>
</evidence>
<dbReference type="InterPro" id="IPR026139">
    <property type="entry name" value="GOLM1/CASC4"/>
</dbReference>
<keyword evidence="12" id="KW-1185">Reference proteome</keyword>
<evidence type="ECO:0008006" key="13">
    <source>
        <dbReference type="Google" id="ProtNLM"/>
    </source>
</evidence>
<protein>
    <recommendedName>
        <fullName evidence="13">Golgi membrane protein 1</fullName>
    </recommendedName>
</protein>
<evidence type="ECO:0000313" key="12">
    <source>
        <dbReference type="Proteomes" id="UP001162483"/>
    </source>
</evidence>
<feature type="compositionally biased region" description="Basic and acidic residues" evidence="9">
    <location>
        <begin position="205"/>
        <end position="244"/>
    </location>
</feature>
<evidence type="ECO:0000256" key="8">
    <source>
        <dbReference type="SAM" id="Coils"/>
    </source>
</evidence>
<feature type="region of interest" description="Disordered" evidence="9">
    <location>
        <begin position="188"/>
        <end position="357"/>
    </location>
</feature>
<feature type="coiled-coil region" evidence="8">
    <location>
        <begin position="116"/>
        <end position="143"/>
    </location>
</feature>
<name>A0ABN9B4Z3_9NEOB</name>
<evidence type="ECO:0000256" key="9">
    <source>
        <dbReference type="SAM" id="MobiDB-lite"/>
    </source>
</evidence>
<gene>
    <name evidence="11" type="ORF">SPARVUS_LOCUS1884408</name>
</gene>
<evidence type="ECO:0000256" key="7">
    <source>
        <dbReference type="ARBA" id="ARBA00023136"/>
    </source>
</evidence>
<keyword evidence="7 10" id="KW-0472">Membrane</keyword>
<feature type="compositionally biased region" description="Acidic residues" evidence="9">
    <location>
        <begin position="287"/>
        <end position="301"/>
    </location>
</feature>